<dbReference type="EMBL" id="JAQQBS010000003">
    <property type="protein sequence ID" value="KAK0170562.1"/>
    <property type="molecule type" value="Genomic_DNA"/>
</dbReference>
<protein>
    <recommendedName>
        <fullName evidence="3">DUF4371 domain-containing protein</fullName>
    </recommendedName>
</protein>
<gene>
    <name evidence="1" type="ORF">PV328_008399</name>
</gene>
<sequence>MHGKSKKHKESENRCACPKHWSTKTADHFSILINNLDENSELLGDMNIRRTKCMASISNVIAPSLLKDLTTYIGLMEINTGNAATLVDILKTQFIKYFLPLENLIGIGGDRTKVMVGQNNSVSTILKNTSNQELVTFKCVCHSLQLASEHAFKLLPTYSDFHCSMKQIDSPDSPTDGEKTDWV</sequence>
<reference evidence="1" key="2">
    <citation type="submission" date="2023-03" db="EMBL/GenBank/DDBJ databases">
        <authorList>
            <person name="Inwood S.N."/>
            <person name="Skelly J.G."/>
            <person name="Guhlin J."/>
            <person name="Harrop T.W.R."/>
            <person name="Goldson S.G."/>
            <person name="Dearden P.K."/>
        </authorList>
    </citation>
    <scope>NUCLEOTIDE SEQUENCE</scope>
    <source>
        <strain evidence="1">Irish</strain>
        <tissue evidence="1">Whole body</tissue>
    </source>
</reference>
<proteinExistence type="predicted"/>
<organism evidence="1 2">
    <name type="scientific">Microctonus aethiopoides</name>
    <dbReference type="NCBI Taxonomy" id="144406"/>
    <lineage>
        <taxon>Eukaryota</taxon>
        <taxon>Metazoa</taxon>
        <taxon>Ecdysozoa</taxon>
        <taxon>Arthropoda</taxon>
        <taxon>Hexapoda</taxon>
        <taxon>Insecta</taxon>
        <taxon>Pterygota</taxon>
        <taxon>Neoptera</taxon>
        <taxon>Endopterygota</taxon>
        <taxon>Hymenoptera</taxon>
        <taxon>Apocrita</taxon>
        <taxon>Ichneumonoidea</taxon>
        <taxon>Braconidae</taxon>
        <taxon>Euphorinae</taxon>
        <taxon>Microctonus</taxon>
    </lineage>
</organism>
<dbReference type="Proteomes" id="UP001168990">
    <property type="component" value="Unassembled WGS sequence"/>
</dbReference>
<keyword evidence="2" id="KW-1185">Reference proteome</keyword>
<dbReference type="AlphaFoldDB" id="A0AA39KR18"/>
<evidence type="ECO:0000313" key="1">
    <source>
        <dbReference type="EMBL" id="KAK0170562.1"/>
    </source>
</evidence>
<accession>A0AA39KR18</accession>
<comment type="caution">
    <text evidence="1">The sequence shown here is derived from an EMBL/GenBank/DDBJ whole genome shotgun (WGS) entry which is preliminary data.</text>
</comment>
<name>A0AA39KR18_9HYME</name>
<reference evidence="1" key="1">
    <citation type="journal article" date="2023" name="bioRxiv">
        <title>Scaffold-level genome assemblies of two parasitoid biocontrol wasps reveal the parthenogenesis mechanism and an associated novel virus.</title>
        <authorList>
            <person name="Inwood S."/>
            <person name="Skelly J."/>
            <person name="Guhlin J."/>
            <person name="Harrop T."/>
            <person name="Goldson S."/>
            <person name="Dearden P."/>
        </authorList>
    </citation>
    <scope>NUCLEOTIDE SEQUENCE</scope>
    <source>
        <strain evidence="1">Irish</strain>
        <tissue evidence="1">Whole body</tissue>
    </source>
</reference>
<evidence type="ECO:0008006" key="3">
    <source>
        <dbReference type="Google" id="ProtNLM"/>
    </source>
</evidence>
<evidence type="ECO:0000313" key="2">
    <source>
        <dbReference type="Proteomes" id="UP001168990"/>
    </source>
</evidence>